<dbReference type="OrthoDB" id="9777890at2"/>
<dbReference type="AlphaFoldDB" id="S6AK80"/>
<dbReference type="InterPro" id="IPR027417">
    <property type="entry name" value="P-loop_NTPase"/>
</dbReference>
<name>S6AK80_SULDS</name>
<dbReference type="Gene3D" id="3.40.50.300">
    <property type="entry name" value="P-loop containing nucleotide triphosphate hydrolases"/>
    <property type="match status" value="1"/>
</dbReference>
<gene>
    <name evidence="1" type="ORF">SCD_n02977</name>
</gene>
<keyword evidence="2" id="KW-1185">Reference proteome</keyword>
<dbReference type="HOGENOM" id="CLU_905917_0_0_4"/>
<proteinExistence type="predicted"/>
<accession>S6AK80</accession>
<dbReference type="EMBL" id="AP013066">
    <property type="protein sequence ID" value="BAN36776.1"/>
    <property type="molecule type" value="Genomic_DNA"/>
</dbReference>
<dbReference type="STRING" id="1163617.SCD_n02977"/>
<organism evidence="1 2">
    <name type="scientific">Sulfuricella denitrificans (strain DSM 22764 / NBRC 105220 / skB26)</name>
    <dbReference type="NCBI Taxonomy" id="1163617"/>
    <lineage>
        <taxon>Bacteria</taxon>
        <taxon>Pseudomonadati</taxon>
        <taxon>Pseudomonadota</taxon>
        <taxon>Betaproteobacteria</taxon>
        <taxon>Nitrosomonadales</taxon>
        <taxon>Sulfuricellaceae</taxon>
        <taxon>Sulfuricella</taxon>
    </lineage>
</organism>
<evidence type="ECO:0000313" key="2">
    <source>
        <dbReference type="Proteomes" id="UP000015559"/>
    </source>
</evidence>
<evidence type="ECO:0000313" key="1">
    <source>
        <dbReference type="EMBL" id="BAN36776.1"/>
    </source>
</evidence>
<evidence type="ECO:0008006" key="3">
    <source>
        <dbReference type="Google" id="ProtNLM"/>
    </source>
</evidence>
<sequence length="307" mass="35135">MRQYLMSALRGPAQARAAHRQALLRHPGIASGIEQLLSACPDSDINDDEEPVFLLSAGWRSGSTLLQRLIMSDSQVLIWGEPYDECGMIQALAESMKAFRPDWPPAEYYYDGTPPADLSGNWVANLFPSLEDLRKGHRAFFDTLFSEPAKRGGAARWGIKEVRLGSEHALYLRWLYPKAKILFLYRNPLDAYRSYARYGRSWYDIFPNRPMFTPTAFGTHWRQLMEGYLRDARKLDALLVRYEDLIGNRPPLEEIESYLGIRIDRSVLGAKVGSSERGGEKARVSRLEKWLLKRAVSPMAKELGYEW</sequence>
<dbReference type="Proteomes" id="UP000015559">
    <property type="component" value="Chromosome"/>
</dbReference>
<dbReference type="Pfam" id="PF13469">
    <property type="entry name" value="Sulfotransfer_3"/>
    <property type="match status" value="1"/>
</dbReference>
<protein>
    <recommendedName>
        <fullName evidence="3">Sulfotransferase</fullName>
    </recommendedName>
</protein>
<reference evidence="1 2" key="1">
    <citation type="journal article" date="2012" name="Appl. Environ. Microbiol.">
        <title>Draft genome sequence of a psychrotolerant sulfur-oxidizing bacterium, Sulfuricella denitrificans skB26, and proteomic insights into cold adaptation.</title>
        <authorList>
            <person name="Watanabe T."/>
            <person name="Kojima H."/>
            <person name="Fukui M."/>
        </authorList>
    </citation>
    <scope>NUCLEOTIDE SEQUENCE [LARGE SCALE GENOMIC DNA]</scope>
    <source>
        <strain evidence="2">skB26</strain>
    </source>
</reference>
<dbReference type="KEGG" id="sdr:SCD_n02977"/>
<dbReference type="eggNOG" id="ENOG5030B07">
    <property type="taxonomic scope" value="Bacteria"/>
</dbReference>
<dbReference type="SUPFAM" id="SSF52540">
    <property type="entry name" value="P-loop containing nucleoside triphosphate hydrolases"/>
    <property type="match status" value="1"/>
</dbReference>